<comment type="similarity">
    <text evidence="1">Belongs to the short-chain dehydrogenases/reductases (SDR) family.</text>
</comment>
<dbReference type="CDD" id="cd05233">
    <property type="entry name" value="SDR_c"/>
    <property type="match status" value="1"/>
</dbReference>
<dbReference type="GO" id="GO:0016616">
    <property type="term" value="F:oxidoreductase activity, acting on the CH-OH group of donors, NAD or NADP as acceptor"/>
    <property type="evidence" value="ECO:0007669"/>
    <property type="project" value="TreeGrafter"/>
</dbReference>
<evidence type="ECO:0000256" key="1">
    <source>
        <dbReference type="ARBA" id="ARBA00006484"/>
    </source>
</evidence>
<reference evidence="2" key="1">
    <citation type="submission" date="2020-05" db="EMBL/GenBank/DDBJ databases">
        <authorList>
            <person name="Chiriac C."/>
            <person name="Salcher M."/>
            <person name="Ghai R."/>
            <person name="Kavagutti S V."/>
        </authorList>
    </citation>
    <scope>NUCLEOTIDE SEQUENCE</scope>
</reference>
<dbReference type="PANTHER" id="PTHR42760">
    <property type="entry name" value="SHORT-CHAIN DEHYDROGENASES/REDUCTASES FAMILY MEMBER"/>
    <property type="match status" value="1"/>
</dbReference>
<dbReference type="SUPFAM" id="SSF51735">
    <property type="entry name" value="NAD(P)-binding Rossmann-fold domains"/>
    <property type="match status" value="1"/>
</dbReference>
<dbReference type="AlphaFoldDB" id="A0A6J6IGX5"/>
<dbReference type="Pfam" id="PF00106">
    <property type="entry name" value="adh_short"/>
    <property type="match status" value="1"/>
</dbReference>
<dbReference type="InterPro" id="IPR036291">
    <property type="entry name" value="NAD(P)-bd_dom_sf"/>
</dbReference>
<dbReference type="EMBL" id="CAEZVF010000109">
    <property type="protein sequence ID" value="CAB4623725.1"/>
    <property type="molecule type" value="Genomic_DNA"/>
</dbReference>
<evidence type="ECO:0000313" key="2">
    <source>
        <dbReference type="EMBL" id="CAB4623725.1"/>
    </source>
</evidence>
<proteinExistence type="inferred from homology"/>
<name>A0A6J6IGX5_9ZZZZ</name>
<gene>
    <name evidence="2" type="ORF">UFOPK1939_00766</name>
</gene>
<organism evidence="2">
    <name type="scientific">freshwater metagenome</name>
    <dbReference type="NCBI Taxonomy" id="449393"/>
    <lineage>
        <taxon>unclassified sequences</taxon>
        <taxon>metagenomes</taxon>
        <taxon>ecological metagenomes</taxon>
    </lineage>
</organism>
<sequence>MDTQIDLKGDVIVVTGCTRGFGRVVVVDLAKAGARVVVSSPWQDENDALAAEITASGGTALSCLGDVTNRDQLRELVATTMSTFGRLDVWINNAAYETPGMSLALDFGDAEFDSVNSVNVGGTYNGTMAALRAMLEQGHGVIINVTGRGDDLRPTLYTAPYGASKAWIRSFTRTLRGEYGKRGVNFVNFNPGVMITERMDRAEAEQLAEINPRTEKLFPVVMRVLGDPPSVASQRLIEFIASGAAKKDGEFRLINLRKVIKGIGGEAKYRVQNRNSDKD</sequence>
<dbReference type="InterPro" id="IPR002347">
    <property type="entry name" value="SDR_fam"/>
</dbReference>
<accession>A0A6J6IGX5</accession>
<protein>
    <submittedName>
        <fullName evidence="2">Unannotated protein</fullName>
    </submittedName>
</protein>
<dbReference type="Gene3D" id="3.40.50.720">
    <property type="entry name" value="NAD(P)-binding Rossmann-like Domain"/>
    <property type="match status" value="1"/>
</dbReference>
<dbReference type="PRINTS" id="PR00080">
    <property type="entry name" value="SDRFAMILY"/>
</dbReference>
<dbReference type="PRINTS" id="PR00081">
    <property type="entry name" value="GDHRDH"/>
</dbReference>